<dbReference type="SMART" id="SM00849">
    <property type="entry name" value="Lactamase_B"/>
    <property type="match status" value="1"/>
</dbReference>
<protein>
    <submittedName>
        <fullName evidence="2">MBL fold metallo-hydrolase</fullName>
    </submittedName>
</protein>
<dbReference type="RefSeq" id="WP_149812714.1">
    <property type="nucleotide sequence ID" value="NZ_VUKA01000006.1"/>
</dbReference>
<name>A0A5B2TDV7_9PROT</name>
<accession>A0A5B2TDV7</accession>
<dbReference type="PANTHER" id="PTHR42951:SF17">
    <property type="entry name" value="METALLO-BETA-LACTAMASE DOMAIN-CONTAINING PROTEIN"/>
    <property type="match status" value="1"/>
</dbReference>
<gene>
    <name evidence="2" type="ORF">F0Q34_13295</name>
</gene>
<dbReference type="InterPro" id="IPR050855">
    <property type="entry name" value="NDM-1-like"/>
</dbReference>
<dbReference type="Gene3D" id="3.60.15.10">
    <property type="entry name" value="Ribonuclease Z/Hydroxyacylglutathione hydrolase-like"/>
    <property type="match status" value="1"/>
</dbReference>
<dbReference type="InterPro" id="IPR036866">
    <property type="entry name" value="RibonucZ/Hydroxyglut_hydro"/>
</dbReference>
<keyword evidence="2" id="KW-0378">Hydrolase</keyword>
<dbReference type="Pfam" id="PF00753">
    <property type="entry name" value="Lactamase_B"/>
    <property type="match status" value="1"/>
</dbReference>
<comment type="caution">
    <text evidence="2">The sequence shown here is derived from an EMBL/GenBank/DDBJ whole genome shotgun (WGS) entry which is preliminary data.</text>
</comment>
<dbReference type="CDD" id="cd07721">
    <property type="entry name" value="yflN-like_MBL-fold"/>
    <property type="match status" value="1"/>
</dbReference>
<dbReference type="SUPFAM" id="SSF56281">
    <property type="entry name" value="Metallo-hydrolase/oxidoreductase"/>
    <property type="match status" value="1"/>
</dbReference>
<reference evidence="2 3" key="1">
    <citation type="journal article" date="2015" name="Int. J. Syst. Evol. Microbiol.">
        <title>Roseomonas oryzae sp. nov., isolated from paddy rhizosphere soil.</title>
        <authorList>
            <person name="Ramaprasad E.V."/>
            <person name="Sasikala Ch."/>
            <person name="Ramana Ch.V."/>
        </authorList>
    </citation>
    <scope>NUCLEOTIDE SEQUENCE [LARGE SCALE GENOMIC DNA]</scope>
    <source>
        <strain evidence="2 3">KCTC 42542</strain>
    </source>
</reference>
<feature type="domain" description="Metallo-beta-lactamase" evidence="1">
    <location>
        <begin position="35"/>
        <end position="244"/>
    </location>
</feature>
<dbReference type="InterPro" id="IPR001279">
    <property type="entry name" value="Metallo-B-lactamas"/>
</dbReference>
<evidence type="ECO:0000313" key="3">
    <source>
        <dbReference type="Proteomes" id="UP000322110"/>
    </source>
</evidence>
<evidence type="ECO:0000313" key="2">
    <source>
        <dbReference type="EMBL" id="KAA2212686.1"/>
    </source>
</evidence>
<dbReference type="AlphaFoldDB" id="A0A5B2TDV7"/>
<dbReference type="PANTHER" id="PTHR42951">
    <property type="entry name" value="METALLO-BETA-LACTAMASE DOMAIN-CONTAINING"/>
    <property type="match status" value="1"/>
</dbReference>
<dbReference type="GO" id="GO:0016787">
    <property type="term" value="F:hydrolase activity"/>
    <property type="evidence" value="ECO:0007669"/>
    <property type="project" value="UniProtKB-KW"/>
</dbReference>
<proteinExistence type="predicted"/>
<sequence length="276" mass="30011">MTQQIPLTAEAIAGMQQADGTMAVVPDLAYRRLAIVNVAFWGEPGSAEWVLIDAGLFGSAGLIRRAAAERFLDHPPRAILLTHGHFDHVGVLETLANEWEAPVYAHPLEHPFLNGRQSYPPPDTKAGGGVMPLLAPLFPRSPVDVSRWLLPLPEDGSLPFMPGWRWLHTPGHAPGHVSFWREQDRLLLSGDAVVTTAQESAYAAATQAPELHGPPRYFTPDWTAAAQSARLLAQLEPEILVPGHGRAMQGPKLRSALHALARDFEQVAVPPHLRAG</sequence>
<keyword evidence="3" id="KW-1185">Reference proteome</keyword>
<dbReference type="EMBL" id="VUKA01000006">
    <property type="protein sequence ID" value="KAA2212686.1"/>
    <property type="molecule type" value="Genomic_DNA"/>
</dbReference>
<dbReference type="OrthoDB" id="7253658at2"/>
<evidence type="ECO:0000259" key="1">
    <source>
        <dbReference type="SMART" id="SM00849"/>
    </source>
</evidence>
<organism evidence="2 3">
    <name type="scientific">Teichococcus oryzae</name>
    <dbReference type="NCBI Taxonomy" id="1608942"/>
    <lineage>
        <taxon>Bacteria</taxon>
        <taxon>Pseudomonadati</taxon>
        <taxon>Pseudomonadota</taxon>
        <taxon>Alphaproteobacteria</taxon>
        <taxon>Acetobacterales</taxon>
        <taxon>Roseomonadaceae</taxon>
        <taxon>Roseomonas</taxon>
    </lineage>
</organism>
<dbReference type="Proteomes" id="UP000322110">
    <property type="component" value="Unassembled WGS sequence"/>
</dbReference>